<evidence type="ECO:0000313" key="3">
    <source>
        <dbReference type="Proteomes" id="UP001341245"/>
    </source>
</evidence>
<sequence length="417" mass="47753">MAVGPILDGDDQEMAERQEVGDLVEQGMSQEEQEAHDLETKGYCITSWKQVCRTGEVAKVRRERRAETRQQQQNNILAYHNRHKEHVIQRKSCEIQDLCARIQNLEREHQQDIQRITEQKQREIEKKNLEIQSQYLRISELNTVQRELKRKHQAELESHEQMQALLLADLREWCQVNDEEVEALKETIDRQALPPAYGDINKQIHIPKVKDDGPADVRTVISSAITSLREAIADPKPAHHTNPLIRVANSLRASLLTIKRGHKHKLWPPSTIALALHAIHECVDRVIMYLSLHLELYAHLPLSPSFLSRLPAMAKRAHTALRKAFVAADTLALELCHLHFASGGRRAQIVANSASASTSTSRLNGIQDSSDEFLNLQFWKKRFEVLRTEAVEWKDEVGVVMFEGTVSWLEEMVLSMV</sequence>
<reference evidence="2 3" key="1">
    <citation type="submission" date="2023-11" db="EMBL/GenBank/DDBJ databases">
        <title>Draft genome sequence and annotation of the polyextremotolerant black yeast-like fungus Aureobasidium pullulans NRRL 62042.</title>
        <authorList>
            <person name="Dielentheis-Frenken M.R.E."/>
            <person name="Wibberg D."/>
            <person name="Blank L.M."/>
            <person name="Tiso T."/>
        </authorList>
    </citation>
    <scope>NUCLEOTIDE SEQUENCE [LARGE SCALE GENOMIC DNA]</scope>
    <source>
        <strain evidence="2 3">NRRL 62042</strain>
    </source>
</reference>
<dbReference type="Proteomes" id="UP001341245">
    <property type="component" value="Unassembled WGS sequence"/>
</dbReference>
<organism evidence="2 3">
    <name type="scientific">Aureobasidium pullulans</name>
    <name type="common">Black yeast</name>
    <name type="synonym">Pullularia pullulans</name>
    <dbReference type="NCBI Taxonomy" id="5580"/>
    <lineage>
        <taxon>Eukaryota</taxon>
        <taxon>Fungi</taxon>
        <taxon>Dikarya</taxon>
        <taxon>Ascomycota</taxon>
        <taxon>Pezizomycotina</taxon>
        <taxon>Dothideomycetes</taxon>
        <taxon>Dothideomycetidae</taxon>
        <taxon>Dothideales</taxon>
        <taxon>Saccotheciaceae</taxon>
        <taxon>Aureobasidium</taxon>
    </lineage>
</organism>
<gene>
    <name evidence="2" type="ORF">QM012_004504</name>
</gene>
<keyword evidence="1" id="KW-0175">Coiled coil</keyword>
<evidence type="ECO:0000256" key="1">
    <source>
        <dbReference type="SAM" id="Coils"/>
    </source>
</evidence>
<protein>
    <submittedName>
        <fullName evidence="2">Uncharacterized protein</fullName>
    </submittedName>
</protein>
<evidence type="ECO:0000313" key="2">
    <source>
        <dbReference type="EMBL" id="KAK6007690.1"/>
    </source>
</evidence>
<accession>A0ABR0TUX7</accession>
<comment type="caution">
    <text evidence="2">The sequence shown here is derived from an EMBL/GenBank/DDBJ whole genome shotgun (WGS) entry which is preliminary data.</text>
</comment>
<dbReference type="EMBL" id="JASGXD010000002">
    <property type="protein sequence ID" value="KAK6007690.1"/>
    <property type="molecule type" value="Genomic_DNA"/>
</dbReference>
<proteinExistence type="predicted"/>
<keyword evidence="3" id="KW-1185">Reference proteome</keyword>
<feature type="coiled-coil region" evidence="1">
    <location>
        <begin position="88"/>
        <end position="126"/>
    </location>
</feature>
<name>A0ABR0TUX7_AURPU</name>